<reference evidence="3" key="1">
    <citation type="submission" date="2020-05" db="EMBL/GenBank/DDBJ databases">
        <authorList>
            <person name="Zhu T."/>
            <person name="Keshari N."/>
            <person name="Lu X."/>
        </authorList>
    </citation>
    <scope>NUCLEOTIDE SEQUENCE</scope>
    <source>
        <strain evidence="3">NK1-12</strain>
    </source>
</reference>
<dbReference type="CDD" id="cd22268">
    <property type="entry name" value="DPBB_RlpA-like"/>
    <property type="match status" value="1"/>
</dbReference>
<organism evidence="3">
    <name type="scientific">Leptolyngbya sp. NK1-12</name>
    <dbReference type="NCBI Taxonomy" id="2547451"/>
    <lineage>
        <taxon>Bacteria</taxon>
        <taxon>Bacillati</taxon>
        <taxon>Cyanobacteriota</taxon>
        <taxon>Cyanophyceae</taxon>
        <taxon>Leptolyngbyales</taxon>
        <taxon>Leptolyngbyaceae</taxon>
        <taxon>Leptolyngbya group</taxon>
        <taxon>Leptolyngbya</taxon>
    </lineage>
</organism>
<dbReference type="InterPro" id="IPR009009">
    <property type="entry name" value="RlpA-like_DPBB"/>
</dbReference>
<dbReference type="RefSeq" id="WP_051925667.1">
    <property type="nucleotide sequence ID" value="NZ_CP053586.1"/>
</dbReference>
<name>A0AA96WLA7_9CYAN</name>
<evidence type="ECO:0000313" key="3">
    <source>
        <dbReference type="EMBL" id="WNZ23471.1"/>
    </source>
</evidence>
<dbReference type="Gene3D" id="2.40.40.10">
    <property type="entry name" value="RlpA-like domain"/>
    <property type="match status" value="1"/>
</dbReference>
<dbReference type="PANTHER" id="PTHR34183:SF1">
    <property type="entry name" value="ENDOLYTIC PEPTIDOGLYCAN TRANSGLYCOSYLASE RLPA"/>
    <property type="match status" value="1"/>
</dbReference>
<gene>
    <name evidence="3" type="ORF">HJG54_11810</name>
</gene>
<feature type="signal peptide" evidence="1">
    <location>
        <begin position="1"/>
        <end position="26"/>
    </location>
</feature>
<dbReference type="EMBL" id="CP053586">
    <property type="protein sequence ID" value="WNZ23471.1"/>
    <property type="molecule type" value="Genomic_DNA"/>
</dbReference>
<dbReference type="InterPro" id="IPR036908">
    <property type="entry name" value="RlpA-like_sf"/>
</dbReference>
<protein>
    <submittedName>
        <fullName evidence="3">Septal ring lytic transglycosylase RlpA family lipoprotein</fullName>
    </submittedName>
</protein>
<feature type="chain" id="PRO_5041670198" evidence="1">
    <location>
        <begin position="27"/>
        <end position="118"/>
    </location>
</feature>
<dbReference type="SUPFAM" id="SSF50685">
    <property type="entry name" value="Barwin-like endoglucanases"/>
    <property type="match status" value="1"/>
</dbReference>
<keyword evidence="3" id="KW-0449">Lipoprotein</keyword>
<dbReference type="Pfam" id="PF03330">
    <property type="entry name" value="DPBB_1"/>
    <property type="match status" value="1"/>
</dbReference>
<feature type="domain" description="RlpA-like protein double-psi beta-barrel" evidence="2">
    <location>
        <begin position="28"/>
        <end position="105"/>
    </location>
</feature>
<evidence type="ECO:0000259" key="2">
    <source>
        <dbReference type="Pfam" id="PF03330"/>
    </source>
</evidence>
<evidence type="ECO:0000256" key="1">
    <source>
        <dbReference type="SAM" id="SignalP"/>
    </source>
</evidence>
<dbReference type="PANTHER" id="PTHR34183">
    <property type="entry name" value="ENDOLYTIC PEPTIDOGLYCAN TRANSGLYCOSYLASE RLPA"/>
    <property type="match status" value="1"/>
</dbReference>
<keyword evidence="1" id="KW-0732">Signal</keyword>
<accession>A0AA96WLA7</accession>
<dbReference type="AlphaFoldDB" id="A0AA96WLA7"/>
<sequence length="118" mass="13147">MRILGILRLFTTTLFSCLGIADVVQAGTECGIAAYYDQGDLTANGEDFDPSQLTAAHPWLPFNSWVTVVDQHTGISVKVRINDRGPWDGERILDMTPATINVIDPHRTSDLRHVCIHW</sequence>
<proteinExistence type="predicted"/>